<comment type="caution">
    <text evidence="16">The sequence shown here is derived from an EMBL/GenBank/DDBJ whole genome shotgun (WGS) entry which is preliminary data.</text>
</comment>
<evidence type="ECO:0000256" key="4">
    <source>
        <dbReference type="ARBA" id="ARBA00019651"/>
    </source>
</evidence>
<keyword evidence="8 15" id="KW-0375">Hydrogen ion transport</keyword>
<evidence type="ECO:0000256" key="8">
    <source>
        <dbReference type="ARBA" id="ARBA00022781"/>
    </source>
</evidence>
<reference evidence="16 17" key="1">
    <citation type="submission" date="2024-04" db="EMBL/GenBank/DDBJ databases">
        <title>Phyllosticta paracitricarpa is synonymous to the EU quarantine fungus P. citricarpa based on phylogenomic analyses.</title>
        <authorList>
            <consortium name="Lawrence Berkeley National Laboratory"/>
            <person name="Van Ingen-Buijs V.A."/>
            <person name="Van Westerhoven A.C."/>
            <person name="Haridas S."/>
            <person name="Skiadas P."/>
            <person name="Martin F."/>
            <person name="Groenewald J.Z."/>
            <person name="Crous P.W."/>
            <person name="Seidl M.F."/>
        </authorList>
    </citation>
    <scope>NUCLEOTIDE SEQUENCE [LARGE SCALE GENOMIC DNA]</scope>
    <source>
        <strain evidence="16 17">CBS 123374</strain>
    </source>
</reference>
<keyword evidence="9 15" id="KW-1133">Transmembrane helix</keyword>
<feature type="transmembrane region" description="Helical" evidence="15">
    <location>
        <begin position="68"/>
        <end position="93"/>
    </location>
</feature>
<evidence type="ECO:0000256" key="11">
    <source>
        <dbReference type="ARBA" id="ARBA00023128"/>
    </source>
</evidence>
<dbReference type="Proteomes" id="UP001492380">
    <property type="component" value="Unassembled WGS sequence"/>
</dbReference>
<dbReference type="PANTHER" id="PTHR36101">
    <property type="entry name" value="ATP SYNTHASE PROTEIN 8"/>
    <property type="match status" value="1"/>
</dbReference>
<name>A0ABR1Z1C9_9PEZI</name>
<evidence type="ECO:0000256" key="6">
    <source>
        <dbReference type="ARBA" id="ARBA00022547"/>
    </source>
</evidence>
<dbReference type="EMBL" id="JBBWRZ010000001">
    <property type="protein sequence ID" value="KAK8246197.1"/>
    <property type="molecule type" value="Genomic_DNA"/>
</dbReference>
<dbReference type="Pfam" id="PF05933">
    <property type="entry name" value="Fun_ATP-synt_8"/>
    <property type="match status" value="1"/>
</dbReference>
<evidence type="ECO:0000313" key="16">
    <source>
        <dbReference type="EMBL" id="KAK8246197.1"/>
    </source>
</evidence>
<evidence type="ECO:0000256" key="14">
    <source>
        <dbReference type="ARBA" id="ARBA00024864"/>
    </source>
</evidence>
<evidence type="ECO:0000256" key="9">
    <source>
        <dbReference type="ARBA" id="ARBA00022989"/>
    </source>
</evidence>
<accession>A0ABR1Z1C9</accession>
<keyword evidence="5 15" id="KW-0813">Transport</keyword>
<dbReference type="PANTHER" id="PTHR36101:SF1">
    <property type="entry name" value="ATP SYNTHASE PROTEIN 8"/>
    <property type="match status" value="1"/>
</dbReference>
<protein>
    <recommendedName>
        <fullName evidence="4 15">ATP synthase protein 8</fullName>
    </recommendedName>
</protein>
<proteinExistence type="inferred from homology"/>
<evidence type="ECO:0000256" key="7">
    <source>
        <dbReference type="ARBA" id="ARBA00022692"/>
    </source>
</evidence>
<keyword evidence="10 15" id="KW-0406">Ion transport</keyword>
<keyword evidence="7 15" id="KW-0812">Transmembrane</keyword>
<evidence type="ECO:0000256" key="10">
    <source>
        <dbReference type="ARBA" id="ARBA00023065"/>
    </source>
</evidence>
<keyword evidence="17" id="KW-1185">Reference proteome</keyword>
<keyword evidence="11 15" id="KW-0496">Mitochondrion</keyword>
<organism evidence="16 17">
    <name type="scientific">Phyllosticta capitalensis</name>
    <dbReference type="NCBI Taxonomy" id="121624"/>
    <lineage>
        <taxon>Eukaryota</taxon>
        <taxon>Fungi</taxon>
        <taxon>Dikarya</taxon>
        <taxon>Ascomycota</taxon>
        <taxon>Pezizomycotina</taxon>
        <taxon>Dothideomycetes</taxon>
        <taxon>Dothideomycetes incertae sedis</taxon>
        <taxon>Botryosphaeriales</taxon>
        <taxon>Phyllostictaceae</taxon>
        <taxon>Phyllosticta</taxon>
    </lineage>
</organism>
<evidence type="ECO:0000256" key="5">
    <source>
        <dbReference type="ARBA" id="ARBA00022448"/>
    </source>
</evidence>
<dbReference type="InterPro" id="IPR009230">
    <property type="entry name" value="ATP_synth_su8_fun"/>
</dbReference>
<evidence type="ECO:0000256" key="1">
    <source>
        <dbReference type="ARBA" id="ARBA00004304"/>
    </source>
</evidence>
<evidence type="ECO:0000313" key="17">
    <source>
        <dbReference type="Proteomes" id="UP001492380"/>
    </source>
</evidence>
<evidence type="ECO:0000256" key="2">
    <source>
        <dbReference type="ARBA" id="ARBA00008892"/>
    </source>
</evidence>
<keyword evidence="13 15" id="KW-0066">ATP synthesis</keyword>
<comment type="subunit">
    <text evidence="3 15">F-type ATPases have 2 components, CF(1) - the catalytic core - and CF(0) - the membrane proton channel.</text>
</comment>
<evidence type="ECO:0000256" key="13">
    <source>
        <dbReference type="ARBA" id="ARBA00023310"/>
    </source>
</evidence>
<sequence length="109" mass="12387">MSASRFFRPLTRAVQRQAFAAAAPASARTGLRVAPFTPNMQQQPVIERSVAEKAQTVLYMGMPQLVPFYWVNEATFGFIILPSLIYVFSKYLLPQNVRRMCARLFISKL</sequence>
<comment type="similarity">
    <text evidence="2 15">Belongs to the ATPase protein 8 family.</text>
</comment>
<evidence type="ECO:0000256" key="12">
    <source>
        <dbReference type="ARBA" id="ARBA00023136"/>
    </source>
</evidence>
<comment type="function">
    <text evidence="14 15">Mitochondrial membrane ATP synthase (F(1)F(0) ATP synthase or Complex V) produces ATP from ADP in the presence of a proton gradient across the membrane which is generated by electron transport complexes of the respiratory chain. F-type ATPases consist of two structural domains, F(1) - containing the extramembraneous catalytic core and F(0) - containing the membrane proton channel, linked together by a central stalk and a peripheral stalk. During catalysis, ATP synthesis in the catalytic domain of F(1) is coupled via a rotary mechanism of the central stalk subunits to proton translocation. Part of the complex F(0) domain. Minor subunit located with subunit a in the membrane.</text>
</comment>
<evidence type="ECO:0000256" key="15">
    <source>
        <dbReference type="RuleBase" id="RU368038"/>
    </source>
</evidence>
<keyword evidence="6 15" id="KW-0138">CF(0)</keyword>
<evidence type="ECO:0000256" key="3">
    <source>
        <dbReference type="ARBA" id="ARBA00011291"/>
    </source>
</evidence>
<keyword evidence="12 15" id="KW-0472">Membrane</keyword>
<comment type="subcellular location">
    <subcellularLocation>
        <location evidence="15">Mitochondrion inner membrane</location>
        <topology evidence="15">Single-pass membrane protein</topology>
    </subcellularLocation>
    <subcellularLocation>
        <location evidence="1">Mitochondrion membrane</location>
        <topology evidence="1">Single-pass membrane protein</topology>
    </subcellularLocation>
</comment>
<gene>
    <name evidence="16" type="ORF">HDK90DRAFT_506012</name>
</gene>